<dbReference type="EMBL" id="MHQO01000079">
    <property type="protein sequence ID" value="OHA04435.1"/>
    <property type="molecule type" value="Genomic_DNA"/>
</dbReference>
<dbReference type="SUPFAM" id="SSF53474">
    <property type="entry name" value="alpha/beta-Hydrolases"/>
    <property type="match status" value="1"/>
</dbReference>
<proteinExistence type="predicted"/>
<reference evidence="2 3" key="1">
    <citation type="journal article" date="2016" name="Nat. Commun.">
        <title>Thousands of microbial genomes shed light on interconnected biogeochemical processes in an aquifer system.</title>
        <authorList>
            <person name="Anantharaman K."/>
            <person name="Brown C.T."/>
            <person name="Hug L.A."/>
            <person name="Sharon I."/>
            <person name="Castelle C.J."/>
            <person name="Probst A.J."/>
            <person name="Thomas B.C."/>
            <person name="Singh A."/>
            <person name="Wilkins M.J."/>
            <person name="Karaoz U."/>
            <person name="Brodie E.L."/>
            <person name="Williams K.H."/>
            <person name="Hubbard S.S."/>
            <person name="Banfield J.F."/>
        </authorList>
    </citation>
    <scope>NUCLEOTIDE SEQUENCE [LARGE SCALE GENOMIC DNA]</scope>
</reference>
<dbReference type="InterPro" id="IPR053145">
    <property type="entry name" value="AB_hydrolase_Est10"/>
</dbReference>
<gene>
    <name evidence="2" type="ORF">A2934_00355</name>
</gene>
<dbReference type="PANTHER" id="PTHR43265:SF1">
    <property type="entry name" value="ESTERASE ESTD"/>
    <property type="match status" value="1"/>
</dbReference>
<dbReference type="Proteomes" id="UP000177982">
    <property type="component" value="Unassembled WGS sequence"/>
</dbReference>
<organism evidence="2 3">
    <name type="scientific">Candidatus Sungbacteria bacterium RIFCSPLOWO2_01_FULL_47_10</name>
    <dbReference type="NCBI Taxonomy" id="1802276"/>
    <lineage>
        <taxon>Bacteria</taxon>
        <taxon>Candidatus Sungiibacteriota</taxon>
    </lineage>
</organism>
<dbReference type="InterPro" id="IPR029058">
    <property type="entry name" value="AB_hydrolase_fold"/>
</dbReference>
<comment type="caution">
    <text evidence="2">The sequence shown here is derived from an EMBL/GenBank/DDBJ whole genome shotgun (WGS) entry which is preliminary data.</text>
</comment>
<sequence>MDEKKILIRSSAGVDISAAVHYPKKQSDRLAILVPGYLDSKDYVHLVMLAEDLSHIGYTAVRFDPAGTWESEGDISEYTIARELDDVGDIISFMLREKTYSSIALAGHSRGGAVSILYAARDPRISAVCAIMAPPALRRVASDEKIARWKKDGFRASLKNVPDSMNEKVFRVPYAVVEESIKYDLPAEVGKLHIPLLLIAGDNDEQVLPRDVKKIYELAHEPKKFISLKGVGHVYRRFPEQIKMVNEVVLAFLE</sequence>
<dbReference type="InterPro" id="IPR022742">
    <property type="entry name" value="Hydrolase_4"/>
</dbReference>
<evidence type="ECO:0000259" key="1">
    <source>
        <dbReference type="Pfam" id="PF12146"/>
    </source>
</evidence>
<dbReference type="AlphaFoldDB" id="A0A1G2KY89"/>
<protein>
    <recommendedName>
        <fullName evidence="1">Serine aminopeptidase S33 domain-containing protein</fullName>
    </recommendedName>
</protein>
<feature type="domain" description="Serine aminopeptidase S33" evidence="1">
    <location>
        <begin position="29"/>
        <end position="142"/>
    </location>
</feature>
<dbReference type="Gene3D" id="3.40.50.1820">
    <property type="entry name" value="alpha/beta hydrolase"/>
    <property type="match status" value="1"/>
</dbReference>
<name>A0A1G2KY89_9BACT</name>
<dbReference type="GO" id="GO:0052689">
    <property type="term" value="F:carboxylic ester hydrolase activity"/>
    <property type="evidence" value="ECO:0007669"/>
    <property type="project" value="TreeGrafter"/>
</dbReference>
<evidence type="ECO:0000313" key="2">
    <source>
        <dbReference type="EMBL" id="OHA04435.1"/>
    </source>
</evidence>
<accession>A0A1G2KY89</accession>
<evidence type="ECO:0000313" key="3">
    <source>
        <dbReference type="Proteomes" id="UP000177982"/>
    </source>
</evidence>
<dbReference type="PANTHER" id="PTHR43265">
    <property type="entry name" value="ESTERASE ESTD"/>
    <property type="match status" value="1"/>
</dbReference>
<dbReference type="Pfam" id="PF12146">
    <property type="entry name" value="Hydrolase_4"/>
    <property type="match status" value="1"/>
</dbReference>